<feature type="non-terminal residue" evidence="1">
    <location>
        <position position="160"/>
    </location>
</feature>
<evidence type="ECO:0000313" key="2">
    <source>
        <dbReference type="Proteomes" id="UP000626109"/>
    </source>
</evidence>
<proteinExistence type="predicted"/>
<comment type="caution">
    <text evidence="1">The sequence shown here is derived from an EMBL/GenBank/DDBJ whole genome shotgun (WGS) entry which is preliminary data.</text>
</comment>
<dbReference type="InterPro" id="IPR011990">
    <property type="entry name" value="TPR-like_helical_dom_sf"/>
</dbReference>
<organism evidence="1 2">
    <name type="scientific">Polarella glacialis</name>
    <name type="common">Dinoflagellate</name>
    <dbReference type="NCBI Taxonomy" id="89957"/>
    <lineage>
        <taxon>Eukaryota</taxon>
        <taxon>Sar</taxon>
        <taxon>Alveolata</taxon>
        <taxon>Dinophyceae</taxon>
        <taxon>Suessiales</taxon>
        <taxon>Suessiaceae</taxon>
        <taxon>Polarella</taxon>
    </lineage>
</organism>
<evidence type="ECO:0008006" key="3">
    <source>
        <dbReference type="Google" id="ProtNLM"/>
    </source>
</evidence>
<dbReference type="SUPFAM" id="SSF48452">
    <property type="entry name" value="TPR-like"/>
    <property type="match status" value="1"/>
</dbReference>
<feature type="non-terminal residue" evidence="1">
    <location>
        <position position="1"/>
    </location>
</feature>
<name>A0A813JZK7_POLGL</name>
<dbReference type="EMBL" id="CAJNNW010027782">
    <property type="protein sequence ID" value="CAE8693106.1"/>
    <property type="molecule type" value="Genomic_DNA"/>
</dbReference>
<evidence type="ECO:0000313" key="1">
    <source>
        <dbReference type="EMBL" id="CAE8693106.1"/>
    </source>
</evidence>
<protein>
    <recommendedName>
        <fullName evidence="3">KIF-binding protein</fullName>
    </recommendedName>
</protein>
<dbReference type="AlphaFoldDB" id="A0A813JZK7"/>
<dbReference type="Gene3D" id="1.25.40.10">
    <property type="entry name" value="Tetratricopeptide repeat domain"/>
    <property type="match status" value="1"/>
</dbReference>
<accession>A0A813JZK7</accession>
<dbReference type="Proteomes" id="UP000626109">
    <property type="component" value="Unassembled WGS sequence"/>
</dbReference>
<sequence length="160" mass="17744">MLSTSTDDLAVKYSALRDDPSQSPEVREAARIFAKAEFLLRAEDDPETASQKASEAVSLFRELQDPVGVADSLRLHICALAQQEERKEALRVGQEELAVAERSGNRLGRAAMLLSLAEVACYRCGSEKREQAFLWAEEARRVYAQLGDRKMEGHAMSSTL</sequence>
<gene>
    <name evidence="1" type="ORF">PGLA2088_LOCUS28221</name>
</gene>
<reference evidence="1" key="1">
    <citation type="submission" date="2021-02" db="EMBL/GenBank/DDBJ databases">
        <authorList>
            <person name="Dougan E. K."/>
            <person name="Rhodes N."/>
            <person name="Thang M."/>
            <person name="Chan C."/>
        </authorList>
    </citation>
    <scope>NUCLEOTIDE SEQUENCE</scope>
</reference>